<dbReference type="AlphaFoldDB" id="A0A345PE91"/>
<protein>
    <recommendedName>
        <fullName evidence="4">Lipoprotein</fullName>
    </recommendedName>
</protein>
<evidence type="ECO:0000313" key="3">
    <source>
        <dbReference type="Proteomes" id="UP000253908"/>
    </source>
</evidence>
<evidence type="ECO:0000313" key="2">
    <source>
        <dbReference type="EMBL" id="AXI08321.1"/>
    </source>
</evidence>
<feature type="signal peptide" evidence="1">
    <location>
        <begin position="1"/>
        <end position="26"/>
    </location>
</feature>
<name>A0A345PE91_9BACI</name>
<keyword evidence="1" id="KW-0732">Signal</keyword>
<dbReference type="Proteomes" id="UP000253908">
    <property type="component" value="Chromosome"/>
</dbReference>
<dbReference type="OrthoDB" id="2437675at2"/>
<sequence>MKVKFNKQVILLFFVLSLFPACSSQDYDNLTRVDVQKVEQEGDYEDTVILTDEEIMDKLRGIFKQIKWEPGKEVSMERKEDALVTLFYTLDENEPERLYEYRVWFNDNNDAEIFSNHEKEGFGSLDREHSIKLQSILMN</sequence>
<dbReference type="KEGG" id="ocn:CUC15_04965"/>
<reference evidence="3" key="1">
    <citation type="submission" date="2017-11" db="EMBL/GenBank/DDBJ databases">
        <authorList>
            <person name="Zhu W."/>
        </authorList>
    </citation>
    <scope>NUCLEOTIDE SEQUENCE [LARGE SCALE GENOMIC DNA]</scope>
    <source>
        <strain evidence="3">160</strain>
    </source>
</reference>
<accession>A0A345PE91</accession>
<dbReference type="EMBL" id="CP024848">
    <property type="protein sequence ID" value="AXI08321.1"/>
    <property type="molecule type" value="Genomic_DNA"/>
</dbReference>
<proteinExistence type="predicted"/>
<evidence type="ECO:0000256" key="1">
    <source>
        <dbReference type="SAM" id="SignalP"/>
    </source>
</evidence>
<gene>
    <name evidence="2" type="ORF">CUC15_04965</name>
</gene>
<feature type="chain" id="PRO_5016725362" description="Lipoprotein" evidence="1">
    <location>
        <begin position="27"/>
        <end position="139"/>
    </location>
</feature>
<evidence type="ECO:0008006" key="4">
    <source>
        <dbReference type="Google" id="ProtNLM"/>
    </source>
</evidence>
<organism evidence="2 3">
    <name type="scientific">Oceanobacillus zhaokaii</name>
    <dbReference type="NCBI Taxonomy" id="2052660"/>
    <lineage>
        <taxon>Bacteria</taxon>
        <taxon>Bacillati</taxon>
        <taxon>Bacillota</taxon>
        <taxon>Bacilli</taxon>
        <taxon>Bacillales</taxon>
        <taxon>Bacillaceae</taxon>
        <taxon>Oceanobacillus</taxon>
    </lineage>
</organism>
<keyword evidence="3" id="KW-1185">Reference proteome</keyword>
<dbReference type="RefSeq" id="WP_114915615.1">
    <property type="nucleotide sequence ID" value="NZ_CP024848.1"/>
</dbReference>